<protein>
    <submittedName>
        <fullName evidence="2">FYVE-type domain-containing protein</fullName>
    </submittedName>
</protein>
<name>A0AC35UDT8_9BILA</name>
<dbReference type="Proteomes" id="UP000095286">
    <property type="component" value="Unplaced"/>
</dbReference>
<proteinExistence type="predicted"/>
<sequence length="316" mass="36473">MACTGCMKKFSYFNREHGCSNCAFGFCDTCLCRKFVIEKYSPLPSTVCLPCYEKLAGVAPAKSSNLKQRNEAEATMNDKKWWGDDVLPPPSFRQQYEKDDKHKYINKALSKADSKKLECDAQLREMEERLARLKGVDVELIRKPRLFITNDGYDESDNEDVNAEEVLKELQQDEMKRKAEREKNGSNISEVSSVSMNHEIHKFEDTFNDSLKEARKAYKMANDEIKKSIEKEIEEEDRKRNEKKNESKQNVKHDPKKSDANQVAKKSDAKQDSKKSDAKQDSKKSDADIPLTLASQEEAPRKKSFMSYFFKNNKNN</sequence>
<evidence type="ECO:0000313" key="1">
    <source>
        <dbReference type="Proteomes" id="UP000095286"/>
    </source>
</evidence>
<accession>A0AC35UDT8</accession>
<organism evidence="1 2">
    <name type="scientific">Rhabditophanes sp. KR3021</name>
    <dbReference type="NCBI Taxonomy" id="114890"/>
    <lineage>
        <taxon>Eukaryota</taxon>
        <taxon>Metazoa</taxon>
        <taxon>Ecdysozoa</taxon>
        <taxon>Nematoda</taxon>
        <taxon>Chromadorea</taxon>
        <taxon>Rhabditida</taxon>
        <taxon>Tylenchina</taxon>
        <taxon>Panagrolaimomorpha</taxon>
        <taxon>Strongyloidoidea</taxon>
        <taxon>Alloionematidae</taxon>
        <taxon>Rhabditophanes</taxon>
    </lineage>
</organism>
<evidence type="ECO:0000313" key="2">
    <source>
        <dbReference type="WBParaSite" id="RSKR_0001053300.1"/>
    </source>
</evidence>
<dbReference type="WBParaSite" id="RSKR_0001053300.1">
    <property type="protein sequence ID" value="RSKR_0001053300.1"/>
    <property type="gene ID" value="RSKR_0001053300"/>
</dbReference>
<reference evidence="2" key="1">
    <citation type="submission" date="2016-11" db="UniProtKB">
        <authorList>
            <consortium name="WormBaseParasite"/>
        </authorList>
    </citation>
    <scope>IDENTIFICATION</scope>
    <source>
        <strain evidence="2">KR3021</strain>
    </source>
</reference>